<sequence length="59" mass="6802">MEIKLTEKEVKDILKQHLQQKFRCVGEIEIQVGAKYICANQYDGYHEGVFQGVKCTVDV</sequence>
<evidence type="ECO:0000313" key="1">
    <source>
        <dbReference type="EMBL" id="UNH58459.1"/>
    </source>
</evidence>
<dbReference type="EMBL" id="OM634653">
    <property type="protein sequence ID" value="UNH58459.1"/>
    <property type="molecule type" value="Genomic_DNA"/>
</dbReference>
<proteinExistence type="predicted"/>
<accession>A0AC61TRZ8</accession>
<reference evidence="1" key="1">
    <citation type="submission" date="2022-02" db="EMBL/GenBank/DDBJ databases">
        <authorList>
            <person name="Nazir A."/>
            <person name="Chen Y."/>
            <person name="Liu Y."/>
        </authorList>
    </citation>
    <scope>NUCLEOTIDE SEQUENCE</scope>
</reference>
<evidence type="ECO:0000313" key="2">
    <source>
        <dbReference type="Proteomes" id="UP000829276"/>
    </source>
</evidence>
<dbReference type="Proteomes" id="UP000829276">
    <property type="component" value="Segment"/>
</dbReference>
<organism evidence="1 2">
    <name type="scientific">Bacillus phage vB_BsuS_PJN02</name>
    <dbReference type="NCBI Taxonomy" id="2920374"/>
    <lineage>
        <taxon>Viruses</taxon>
        <taxon>Duplodnaviria</taxon>
        <taxon>Heunggongvirae</taxon>
        <taxon>Uroviricota</taxon>
        <taxon>Caudoviricetes</taxon>
        <taxon>Heleneionescovirinae</taxon>
        <taxon>Zhangjivirus</taxon>
        <taxon>Zhangjivirus PJN02</taxon>
    </lineage>
</organism>
<protein>
    <submittedName>
        <fullName evidence="1">Uncharacterized protein</fullName>
    </submittedName>
</protein>
<keyword evidence="2" id="KW-1185">Reference proteome</keyword>
<name>A0AC61TRZ8_9CAUD</name>